<reference evidence="1 2" key="1">
    <citation type="journal article" date="2018" name="Mar. Genomics">
        <title>Complete genome sequence of Marinifilaceae bacterium strain SPP2, isolated from the Antarctic marine sediment.</title>
        <authorList>
            <person name="Watanabe M."/>
            <person name="Kojima H."/>
            <person name="Fukui M."/>
        </authorList>
    </citation>
    <scope>NUCLEOTIDE SEQUENCE [LARGE SCALE GENOMIC DNA]</scope>
    <source>
        <strain evidence="1 2">SPP2</strain>
    </source>
</reference>
<dbReference type="KEGG" id="mbas:ALGA_0978"/>
<dbReference type="AlphaFoldDB" id="A0A1Y1CGA7"/>
<protein>
    <submittedName>
        <fullName evidence="1">Uncharacterized protein</fullName>
    </submittedName>
</protein>
<reference evidence="2" key="2">
    <citation type="journal article" date="2020" name="Antonie Van Leeuwenhoek">
        <title>Labilibaculum antarcticum sp. nov., a novel facultative anaerobic, psychrotorelant bacterium isolated from marine sediment of Antarctica.</title>
        <authorList>
            <person name="Watanabe M."/>
            <person name="Kojima H."/>
            <person name="Fukui M."/>
        </authorList>
    </citation>
    <scope>NUCLEOTIDE SEQUENCE [LARGE SCALE GENOMIC DNA]</scope>
    <source>
        <strain evidence="2">SPP2</strain>
    </source>
</reference>
<evidence type="ECO:0000313" key="2">
    <source>
        <dbReference type="Proteomes" id="UP000218267"/>
    </source>
</evidence>
<name>A0A1Y1CGA7_9BACT</name>
<dbReference type="OrthoDB" id="961886at2"/>
<keyword evidence="2" id="KW-1185">Reference proteome</keyword>
<evidence type="ECO:0000313" key="1">
    <source>
        <dbReference type="EMBL" id="BAX79365.1"/>
    </source>
</evidence>
<proteinExistence type="predicted"/>
<gene>
    <name evidence="1" type="ORF">ALGA_0978</name>
</gene>
<dbReference type="Proteomes" id="UP000218267">
    <property type="component" value="Chromosome"/>
</dbReference>
<dbReference type="EMBL" id="AP018042">
    <property type="protein sequence ID" value="BAX79365.1"/>
    <property type="molecule type" value="Genomic_DNA"/>
</dbReference>
<accession>A0A1Y1CGA7</accession>
<sequence>MREICVPIPLGDDNEVAEVEVKLVNKKLSVFFRLESFSWDVSKELDEKSDTITEKLLKIYNLKKVIAEYDSDWELIQIFTPTESSKNIQVLFRKK</sequence>
<dbReference type="RefSeq" id="WP_096428277.1">
    <property type="nucleotide sequence ID" value="NZ_AP018042.1"/>
</dbReference>
<organism evidence="1 2">
    <name type="scientific">Labilibaculum antarcticum</name>
    <dbReference type="NCBI Taxonomy" id="1717717"/>
    <lineage>
        <taxon>Bacteria</taxon>
        <taxon>Pseudomonadati</taxon>
        <taxon>Bacteroidota</taxon>
        <taxon>Bacteroidia</taxon>
        <taxon>Marinilabiliales</taxon>
        <taxon>Marinifilaceae</taxon>
        <taxon>Labilibaculum</taxon>
    </lineage>
</organism>